<dbReference type="Gene3D" id="3.40.390.10">
    <property type="entry name" value="Collagenase (Catalytic Domain)"/>
    <property type="match status" value="1"/>
</dbReference>
<evidence type="ECO:0000256" key="1">
    <source>
        <dbReference type="ARBA" id="ARBA00001947"/>
    </source>
</evidence>
<dbReference type="InterPro" id="IPR024079">
    <property type="entry name" value="MetalloPept_cat_dom_sf"/>
</dbReference>
<keyword evidence="8" id="KW-1185">Reference proteome</keyword>
<organism evidence="7 8">
    <name type="scientific">Persephonella atlantica</name>
    <dbReference type="NCBI Taxonomy" id="2699429"/>
    <lineage>
        <taxon>Bacteria</taxon>
        <taxon>Pseudomonadati</taxon>
        <taxon>Aquificota</taxon>
        <taxon>Aquificia</taxon>
        <taxon>Aquificales</taxon>
        <taxon>Hydrogenothermaceae</taxon>
        <taxon>Persephonella</taxon>
    </lineage>
</organism>
<dbReference type="EMBL" id="JAACYA010000002">
    <property type="protein sequence ID" value="MBK3332910.1"/>
    <property type="molecule type" value="Genomic_DNA"/>
</dbReference>
<evidence type="ECO:0000256" key="6">
    <source>
        <dbReference type="ARBA" id="ARBA00023049"/>
    </source>
</evidence>
<dbReference type="PANTHER" id="PTHR15910:SF1">
    <property type="entry name" value="ARCHAEMETZINCIN-2"/>
    <property type="match status" value="1"/>
</dbReference>
<protein>
    <submittedName>
        <fullName evidence="7">Archaemetzincin family Zn-dependent metalloprotease</fullName>
    </submittedName>
</protein>
<evidence type="ECO:0000256" key="5">
    <source>
        <dbReference type="ARBA" id="ARBA00022833"/>
    </source>
</evidence>
<comment type="caution">
    <text evidence="7">The sequence shown here is derived from an EMBL/GenBank/DDBJ whole genome shotgun (WGS) entry which is preliminary data.</text>
</comment>
<gene>
    <name evidence="7" type="ORF">GWK41_07495</name>
</gene>
<dbReference type="PIRSF" id="PIRSF005785">
    <property type="entry name" value="Zn-prot_arch"/>
    <property type="match status" value="1"/>
</dbReference>
<evidence type="ECO:0000256" key="3">
    <source>
        <dbReference type="ARBA" id="ARBA00022723"/>
    </source>
</evidence>
<proteinExistence type="inferred from homology"/>
<dbReference type="InterPro" id="IPR012091">
    <property type="entry name" value="Pept_M54_archaemetzncn_arc/bac"/>
</dbReference>
<dbReference type="NCBIfam" id="NF033823">
    <property type="entry name" value="archmetzin"/>
    <property type="match status" value="1"/>
</dbReference>
<keyword evidence="3" id="KW-0479">Metal-binding</keyword>
<keyword evidence="2" id="KW-0645">Protease</keyword>
<evidence type="ECO:0000256" key="2">
    <source>
        <dbReference type="ARBA" id="ARBA00022670"/>
    </source>
</evidence>
<evidence type="ECO:0000313" key="7">
    <source>
        <dbReference type="EMBL" id="MBK3332910.1"/>
    </source>
</evidence>
<sequence length="174" mass="20529">MIIQPYSPEESINRLFLTEKLREIFFLEIKWNNPVPVPKESYDRGRGQFLGSYFLRDLLRFKEDRSIVLGIVSHDLYEPDLNFIFGIASYYTKTAVISTYRLHNRFYGFQENFDVFMDRVVKESVHEIGHTLGLGHCDNPQCVMYFSNSIVDTDRKSYYFCSRCYTKVKKAIGL</sequence>
<dbReference type="HAMAP" id="MF_01842">
    <property type="entry name" value="Archaemetzincin"/>
    <property type="match status" value="1"/>
</dbReference>
<name>A0ABS1GJ82_9AQUI</name>
<comment type="cofactor">
    <cofactor evidence="1">
        <name>Zn(2+)</name>
        <dbReference type="ChEBI" id="CHEBI:29105"/>
    </cofactor>
</comment>
<keyword evidence="5" id="KW-0862">Zinc</keyword>
<keyword evidence="6 7" id="KW-0482">Metalloprotease</keyword>
<evidence type="ECO:0000313" key="8">
    <source>
        <dbReference type="Proteomes" id="UP000772812"/>
    </source>
</evidence>
<keyword evidence="4" id="KW-0378">Hydrolase</keyword>
<reference evidence="7 8" key="1">
    <citation type="journal article" date="2021" name="Syst. Appl. Microbiol.">
        <title>Persephonella atlantica sp. nov.: How to adapt to physico-chemical gradients in high temperature hydrothermal habitats.</title>
        <authorList>
            <person name="Francois D.X."/>
            <person name="Godfroy A."/>
            <person name="Mathien C."/>
            <person name="Aube J."/>
            <person name="Cathalot C."/>
            <person name="Lesongeur F."/>
            <person name="L'Haridon S."/>
            <person name="Philippon X."/>
            <person name="Roussel E.G."/>
        </authorList>
    </citation>
    <scope>NUCLEOTIDE SEQUENCE [LARGE SCALE GENOMIC DNA]</scope>
    <source>
        <strain evidence="7 8">MO1340</strain>
    </source>
</reference>
<dbReference type="CDD" id="cd11375">
    <property type="entry name" value="Peptidase_M54"/>
    <property type="match status" value="1"/>
</dbReference>
<dbReference type="GO" id="GO:0008237">
    <property type="term" value="F:metallopeptidase activity"/>
    <property type="evidence" value="ECO:0007669"/>
    <property type="project" value="UniProtKB-KW"/>
</dbReference>
<dbReference type="SUPFAM" id="SSF55486">
    <property type="entry name" value="Metalloproteases ('zincins'), catalytic domain"/>
    <property type="match status" value="1"/>
</dbReference>
<dbReference type="InterPro" id="IPR012962">
    <property type="entry name" value="Pept_M54_archaemetzincn"/>
</dbReference>
<evidence type="ECO:0000256" key="4">
    <source>
        <dbReference type="ARBA" id="ARBA00022801"/>
    </source>
</evidence>
<dbReference type="Pfam" id="PF07998">
    <property type="entry name" value="Peptidase_M54"/>
    <property type="match status" value="1"/>
</dbReference>
<dbReference type="Proteomes" id="UP000772812">
    <property type="component" value="Unassembled WGS sequence"/>
</dbReference>
<accession>A0ABS1GJ82</accession>
<dbReference type="PANTHER" id="PTHR15910">
    <property type="entry name" value="ARCHAEMETZINCIN"/>
    <property type="match status" value="1"/>
</dbReference>